<proteinExistence type="predicted"/>
<dbReference type="InterPro" id="IPR054418">
    <property type="entry name" value="MQNX/HUTI_composite_N"/>
</dbReference>
<dbReference type="Proteomes" id="UP001596180">
    <property type="component" value="Unassembled WGS sequence"/>
</dbReference>
<keyword evidence="1" id="KW-0479">Metal-binding</keyword>
<evidence type="ECO:0000256" key="1">
    <source>
        <dbReference type="ARBA" id="ARBA00022723"/>
    </source>
</evidence>
<evidence type="ECO:0000256" key="4">
    <source>
        <dbReference type="SAM" id="MobiDB-lite"/>
    </source>
</evidence>
<reference evidence="7" key="1">
    <citation type="journal article" date="2019" name="Int. J. Syst. Evol. Microbiol.">
        <title>The Global Catalogue of Microorganisms (GCM) 10K type strain sequencing project: providing services to taxonomists for standard genome sequencing and annotation.</title>
        <authorList>
            <consortium name="The Broad Institute Genomics Platform"/>
            <consortium name="The Broad Institute Genome Sequencing Center for Infectious Disease"/>
            <person name="Wu L."/>
            <person name="Ma J."/>
        </authorList>
    </citation>
    <scope>NUCLEOTIDE SEQUENCE [LARGE SCALE GENOMIC DNA]</scope>
    <source>
        <strain evidence="7">JCM 10411</strain>
    </source>
</reference>
<feature type="region of interest" description="Disordered" evidence="4">
    <location>
        <begin position="164"/>
        <end position="183"/>
    </location>
</feature>
<sequence length="238" mass="23972">MPTLHAADLLITGDGRPSVPQGAALVDGRTVAAVGPYGELAAAHPTARVRRWPGLLAPGLLNPYGPELLEHAYHPDPREADELGTEPLVGAALAALAMTDARWGASARRGVQRMLAHGTVAVAGELRRPAVVDAVRRAGLSVQPRPAGVAVGAAGRAAAGVRSGAVPEGPAAPDGGPGLDPLAGGRGLTEALVAPFPSPGAAATFAVFDVPDEAALSERGAVTCVATVLSGRLVHRRR</sequence>
<dbReference type="RefSeq" id="WP_381358742.1">
    <property type="nucleotide sequence ID" value="NZ_JBHSOA010000009.1"/>
</dbReference>
<evidence type="ECO:0000259" key="5">
    <source>
        <dbReference type="Pfam" id="PF22039"/>
    </source>
</evidence>
<evidence type="ECO:0000313" key="6">
    <source>
        <dbReference type="EMBL" id="MFC5851229.1"/>
    </source>
</evidence>
<organism evidence="6 7">
    <name type="scientific">Streptomyces chlorus</name>
    <dbReference type="NCBI Taxonomy" id="887452"/>
    <lineage>
        <taxon>Bacteria</taxon>
        <taxon>Bacillati</taxon>
        <taxon>Actinomycetota</taxon>
        <taxon>Actinomycetes</taxon>
        <taxon>Kitasatosporales</taxon>
        <taxon>Streptomycetaceae</taxon>
        <taxon>Streptomyces</taxon>
    </lineage>
</organism>
<dbReference type="SUPFAM" id="SSF51338">
    <property type="entry name" value="Composite domain of metallo-dependent hydrolases"/>
    <property type="match status" value="1"/>
</dbReference>
<comment type="caution">
    <text evidence="6">The sequence shown here is derived from an EMBL/GenBank/DDBJ whole genome shotgun (WGS) entry which is preliminary data.</text>
</comment>
<keyword evidence="3" id="KW-0862">Zinc</keyword>
<dbReference type="Pfam" id="PF22039">
    <property type="entry name" value="HUTI_composite_bact"/>
    <property type="match status" value="1"/>
</dbReference>
<evidence type="ECO:0000256" key="3">
    <source>
        <dbReference type="ARBA" id="ARBA00022833"/>
    </source>
</evidence>
<name>A0ABW1DTQ5_9ACTN</name>
<accession>A0ABW1DTQ5</accession>
<dbReference type="EMBL" id="JBHSOA010000009">
    <property type="protein sequence ID" value="MFC5851229.1"/>
    <property type="molecule type" value="Genomic_DNA"/>
</dbReference>
<gene>
    <name evidence="6" type="ORF">ACFPZI_05110</name>
</gene>
<keyword evidence="7" id="KW-1185">Reference proteome</keyword>
<protein>
    <recommendedName>
        <fullName evidence="5">Aminodeoxyfutalosine deaminase/Imidazolonepropionase-like composite domain-containing protein</fullName>
    </recommendedName>
</protein>
<evidence type="ECO:0000256" key="2">
    <source>
        <dbReference type="ARBA" id="ARBA00022801"/>
    </source>
</evidence>
<keyword evidence="2" id="KW-0378">Hydrolase</keyword>
<dbReference type="InterPro" id="IPR011059">
    <property type="entry name" value="Metal-dep_hydrolase_composite"/>
</dbReference>
<feature type="domain" description="Aminodeoxyfutalosine deaminase/Imidazolonepropionase-like composite" evidence="5">
    <location>
        <begin position="25"/>
        <end position="47"/>
    </location>
</feature>
<evidence type="ECO:0000313" key="7">
    <source>
        <dbReference type="Proteomes" id="UP001596180"/>
    </source>
</evidence>